<protein>
    <submittedName>
        <fullName evidence="1">Uncharacterized protein</fullName>
    </submittedName>
</protein>
<accession>A0A438G1N9</accession>
<dbReference type="Proteomes" id="UP000288805">
    <property type="component" value="Unassembled WGS sequence"/>
</dbReference>
<dbReference type="EMBL" id="QGNW01000684">
    <property type="protein sequence ID" value="RVW66122.1"/>
    <property type="molecule type" value="Genomic_DNA"/>
</dbReference>
<name>A0A438G1N9_VITVI</name>
<organism evidence="1 2">
    <name type="scientific">Vitis vinifera</name>
    <name type="common">Grape</name>
    <dbReference type="NCBI Taxonomy" id="29760"/>
    <lineage>
        <taxon>Eukaryota</taxon>
        <taxon>Viridiplantae</taxon>
        <taxon>Streptophyta</taxon>
        <taxon>Embryophyta</taxon>
        <taxon>Tracheophyta</taxon>
        <taxon>Spermatophyta</taxon>
        <taxon>Magnoliopsida</taxon>
        <taxon>eudicotyledons</taxon>
        <taxon>Gunneridae</taxon>
        <taxon>Pentapetalae</taxon>
        <taxon>rosids</taxon>
        <taxon>Vitales</taxon>
        <taxon>Vitaceae</taxon>
        <taxon>Viteae</taxon>
        <taxon>Vitis</taxon>
    </lineage>
</organism>
<evidence type="ECO:0000313" key="1">
    <source>
        <dbReference type="EMBL" id="RVW66122.1"/>
    </source>
</evidence>
<dbReference type="AlphaFoldDB" id="A0A438G1N9"/>
<sequence length="181" mass="20670">MDLHCAYQQGPEHETGHCTALRHVIQDLIDQGLVHLGQSSVTTNSLLAHTTHAVPSSTDDIHFINFIEFDYHIYMLSWDESKSEPIVSDGIYEVDIDEIHTLYVDDVYIPDIQYVIREDRVVRKQPLTAARPLEATSSHEELMRDDDEILRQLQSTQARISIWSLLTSSSTHRDASIRSLS</sequence>
<gene>
    <name evidence="1" type="ORF">CK203_007619</name>
</gene>
<proteinExistence type="predicted"/>
<comment type="caution">
    <text evidence="1">The sequence shown here is derived from an EMBL/GenBank/DDBJ whole genome shotgun (WGS) entry which is preliminary data.</text>
</comment>
<reference evidence="1 2" key="1">
    <citation type="journal article" date="2018" name="PLoS Genet.">
        <title>Population sequencing reveals clonal diversity and ancestral inbreeding in the grapevine cultivar Chardonnay.</title>
        <authorList>
            <person name="Roach M.J."/>
            <person name="Johnson D.L."/>
            <person name="Bohlmann J."/>
            <person name="van Vuuren H.J."/>
            <person name="Jones S.J."/>
            <person name="Pretorius I.S."/>
            <person name="Schmidt S.A."/>
            <person name="Borneman A.R."/>
        </authorList>
    </citation>
    <scope>NUCLEOTIDE SEQUENCE [LARGE SCALE GENOMIC DNA]</scope>
    <source>
        <strain evidence="2">cv. Chardonnay</strain>
        <tissue evidence="1">Leaf</tissue>
    </source>
</reference>
<evidence type="ECO:0000313" key="2">
    <source>
        <dbReference type="Proteomes" id="UP000288805"/>
    </source>
</evidence>